<accession>A0A1E3W5L8</accession>
<dbReference type="InterPro" id="IPR024501">
    <property type="entry name" value="DUF3141"/>
</dbReference>
<evidence type="ECO:0000313" key="2">
    <source>
        <dbReference type="Proteomes" id="UP000094501"/>
    </source>
</evidence>
<dbReference type="EMBL" id="LPWG01000002">
    <property type="protein sequence ID" value="ODS01118.1"/>
    <property type="molecule type" value="Genomic_DNA"/>
</dbReference>
<dbReference type="Gene3D" id="3.40.50.1820">
    <property type="entry name" value="alpha/beta hydrolase"/>
    <property type="match status" value="1"/>
</dbReference>
<dbReference type="PANTHER" id="PTHR36837:SF2">
    <property type="entry name" value="POLY(3-HYDROXYALKANOATE) POLYMERASE SUBUNIT PHAC"/>
    <property type="match status" value="1"/>
</dbReference>
<name>A0A1E3W5L8_9HYPH</name>
<gene>
    <name evidence="1" type="ORF">AUC68_12120</name>
</gene>
<sequence length="784" mass="86970">MSDDATNGANGYSNSRDAYARHAAEDLNRAQEQAKLLGDLAVQHGSELSEKARTVWSELTTDWVAVSTGLAGPQAAAALAAYWKDAAQRWVLTLDTLRRRGDACAAREAEGFTPVLAFDYEIVVDGRLLERPANYALVRIVPPEGTPPPRDDRRPWVIIDPRAGQGSGIGGFKSESEVGEALRDGHPVYFVIFFRDPEPRQTLAEVCAAEAEFLKAVRERHPKSSKPLVTGNCQGGWAAMILAATHPDLMGPVVIAGTPLSYWAGKVGRNPFRYLAGIEGGAVPALLTSDLGAGKFDGATLIHNFEQLNPGKTIWRKNYDIFSKIDWDSERYLDFERWWSGFYFMNAAEIRWIVENLFVGNKLVRGEAMLDDGTPVDLTRIESPVVVFASHGDNITPPQQALFWIADLYESVQELRARGHVIVYTLHDSIGHLGIFVSAQVANKQHKEIASVVKTIESLAPGLYEMLIHEGDGPPTVSFEARTIDDILALGGDRKEEPAFAAVARLSEWAVKSYELTVQPILQALVTPEVAETLRRLHPMRQQYTFFSSDNPLLSDIASLAETTRETRAKADEDNPFLQLERFAATAVEQSLNLARDMRDAWMELAFLGLYGNPWMMRLGATYQSRPQEHNIRKLPQVRDAVQRAEAGGYKEAIVRMLILLARARGSVRRDRLERTNRLLHSRAPFDTMTPDQRARLISEQNMIVEFAGEGAVSSLPVLLRDDVDRVRAVNLVFDIVGPIEEMDGRTIAMFKQLQSTLYTMARGWKEPAAGKSNGVAPDVRVGA</sequence>
<reference evidence="1 2" key="1">
    <citation type="journal article" date="2016" name="Environ. Microbiol.">
        <title>New Methyloceanibacter diversity from North Sea sediments includes methanotroph containing solely the soluble methane monooxygenase.</title>
        <authorList>
            <person name="Vekeman B."/>
            <person name="Kerckhof F.M."/>
            <person name="Cremers G."/>
            <person name="de Vos P."/>
            <person name="Vandamme P."/>
            <person name="Boon N."/>
            <person name="Op den Camp H.J."/>
            <person name="Heylen K."/>
        </authorList>
    </citation>
    <scope>NUCLEOTIDE SEQUENCE [LARGE SCALE GENOMIC DNA]</scope>
    <source>
        <strain evidence="1 2">R-67174</strain>
    </source>
</reference>
<dbReference type="Pfam" id="PF11339">
    <property type="entry name" value="DUF3141"/>
    <property type="match status" value="1"/>
</dbReference>
<organism evidence="1 2">
    <name type="scientific">Methyloceanibacter methanicus</name>
    <dbReference type="NCBI Taxonomy" id="1774968"/>
    <lineage>
        <taxon>Bacteria</taxon>
        <taxon>Pseudomonadati</taxon>
        <taxon>Pseudomonadota</taxon>
        <taxon>Alphaproteobacteria</taxon>
        <taxon>Hyphomicrobiales</taxon>
        <taxon>Hyphomicrobiaceae</taxon>
        <taxon>Methyloceanibacter</taxon>
    </lineage>
</organism>
<dbReference type="AlphaFoldDB" id="A0A1E3W5L8"/>
<proteinExistence type="predicted"/>
<dbReference type="STRING" id="1774968.AUC68_12120"/>
<dbReference type="InterPro" id="IPR051321">
    <property type="entry name" value="PHA/PHB_synthase"/>
</dbReference>
<dbReference type="PANTHER" id="PTHR36837">
    <property type="entry name" value="POLY(3-HYDROXYALKANOATE) POLYMERASE SUBUNIT PHAC"/>
    <property type="match status" value="1"/>
</dbReference>
<dbReference type="InterPro" id="IPR029058">
    <property type="entry name" value="AB_hydrolase_fold"/>
</dbReference>
<dbReference type="Proteomes" id="UP000094501">
    <property type="component" value="Unassembled WGS sequence"/>
</dbReference>
<evidence type="ECO:0008006" key="3">
    <source>
        <dbReference type="Google" id="ProtNLM"/>
    </source>
</evidence>
<evidence type="ECO:0000313" key="1">
    <source>
        <dbReference type="EMBL" id="ODS01118.1"/>
    </source>
</evidence>
<dbReference type="SUPFAM" id="SSF53474">
    <property type="entry name" value="alpha/beta-Hydrolases"/>
    <property type="match status" value="1"/>
</dbReference>
<protein>
    <recommendedName>
        <fullName evidence="3">Alpha/beta hydrolase</fullName>
    </recommendedName>
</protein>
<keyword evidence="2" id="KW-1185">Reference proteome</keyword>
<comment type="caution">
    <text evidence="1">The sequence shown here is derived from an EMBL/GenBank/DDBJ whole genome shotgun (WGS) entry which is preliminary data.</text>
</comment>